<feature type="transmembrane region" description="Helical" evidence="1">
    <location>
        <begin position="5"/>
        <end position="25"/>
    </location>
</feature>
<keyword evidence="1" id="KW-0472">Membrane</keyword>
<dbReference type="PROSITE" id="PS51257">
    <property type="entry name" value="PROKAR_LIPOPROTEIN"/>
    <property type="match status" value="1"/>
</dbReference>
<accession>A0A538SXD8</accession>
<comment type="caution">
    <text evidence="2">The sequence shown here is derived from an EMBL/GenBank/DDBJ whole genome shotgun (WGS) entry which is preliminary data.</text>
</comment>
<evidence type="ECO:0000313" key="2">
    <source>
        <dbReference type="EMBL" id="TMQ56031.1"/>
    </source>
</evidence>
<evidence type="ECO:0000256" key="1">
    <source>
        <dbReference type="SAM" id="Phobius"/>
    </source>
</evidence>
<dbReference type="Proteomes" id="UP000319829">
    <property type="component" value="Unassembled WGS sequence"/>
</dbReference>
<keyword evidence="1" id="KW-0812">Transmembrane</keyword>
<keyword evidence="1" id="KW-1133">Transmembrane helix</keyword>
<feature type="transmembrane region" description="Helical" evidence="1">
    <location>
        <begin position="71"/>
        <end position="90"/>
    </location>
</feature>
<reference evidence="2 3" key="1">
    <citation type="journal article" date="2019" name="Nat. Microbiol.">
        <title>Mediterranean grassland soil C-N compound turnover is dependent on rainfall and depth, and is mediated by genomically divergent microorganisms.</title>
        <authorList>
            <person name="Diamond S."/>
            <person name="Andeer P.F."/>
            <person name="Li Z."/>
            <person name="Crits-Christoph A."/>
            <person name="Burstein D."/>
            <person name="Anantharaman K."/>
            <person name="Lane K.R."/>
            <person name="Thomas B.C."/>
            <person name="Pan C."/>
            <person name="Northen T.R."/>
            <person name="Banfield J.F."/>
        </authorList>
    </citation>
    <scope>NUCLEOTIDE SEQUENCE [LARGE SCALE GENOMIC DNA]</scope>
    <source>
        <strain evidence="2">WS_4</strain>
    </source>
</reference>
<proteinExistence type="predicted"/>
<feature type="transmembrane region" description="Helical" evidence="1">
    <location>
        <begin position="31"/>
        <end position="51"/>
    </location>
</feature>
<protein>
    <submittedName>
        <fullName evidence="2">Uncharacterized protein</fullName>
    </submittedName>
</protein>
<sequence length="123" mass="13497">MRPSWIPILVGLIAVGCGMFAVLPVRWSPDISHGILAGMVMYFVGFTRTVALVPAGEGIRLLGSGGLLPGVLYRVFGFLLILVALAYVYFERRLFFDITWPVLILAAWSLADSILNSRGKSKR</sequence>
<organism evidence="2 3">
    <name type="scientific">Eiseniibacteriota bacterium</name>
    <dbReference type="NCBI Taxonomy" id="2212470"/>
    <lineage>
        <taxon>Bacteria</taxon>
        <taxon>Candidatus Eiseniibacteriota</taxon>
    </lineage>
</organism>
<evidence type="ECO:0000313" key="3">
    <source>
        <dbReference type="Proteomes" id="UP000319829"/>
    </source>
</evidence>
<name>A0A538SXD8_UNCEI</name>
<gene>
    <name evidence="2" type="ORF">E6K74_01350</name>
</gene>
<dbReference type="AlphaFoldDB" id="A0A538SXD8"/>
<dbReference type="EMBL" id="VBOU01000008">
    <property type="protein sequence ID" value="TMQ56031.1"/>
    <property type="molecule type" value="Genomic_DNA"/>
</dbReference>